<proteinExistence type="predicted"/>
<accession>A0AAN7WPA4</accession>
<reference evidence="1 2" key="2">
    <citation type="journal article" date="2023" name="Mol. Biol. Evol.">
        <title>Genomics of Secondarily Temperate Adaptation in the Only Non-Antarctic Icefish.</title>
        <authorList>
            <person name="Rivera-Colon A.G."/>
            <person name="Rayamajhi N."/>
            <person name="Minhas B.F."/>
            <person name="Madrigal G."/>
            <person name="Bilyk K.T."/>
            <person name="Yoon V."/>
            <person name="Hune M."/>
            <person name="Gregory S."/>
            <person name="Cheng C.H.C."/>
            <person name="Catchen J.M."/>
        </authorList>
    </citation>
    <scope>NUCLEOTIDE SEQUENCE [LARGE SCALE GENOMIC DNA]</scope>
    <source>
        <strain evidence="1">JMC-PN-2008</strain>
    </source>
</reference>
<dbReference type="AlphaFoldDB" id="A0AAN7WPA4"/>
<dbReference type="EMBL" id="JAUZQC010000025">
    <property type="protein sequence ID" value="KAK5848027.1"/>
    <property type="molecule type" value="Genomic_DNA"/>
</dbReference>
<organism evidence="1 2">
    <name type="scientific">Eleginops maclovinus</name>
    <name type="common">Patagonian blennie</name>
    <name type="synonym">Eleginus maclovinus</name>
    <dbReference type="NCBI Taxonomy" id="56733"/>
    <lineage>
        <taxon>Eukaryota</taxon>
        <taxon>Metazoa</taxon>
        <taxon>Chordata</taxon>
        <taxon>Craniata</taxon>
        <taxon>Vertebrata</taxon>
        <taxon>Euteleostomi</taxon>
        <taxon>Actinopterygii</taxon>
        <taxon>Neopterygii</taxon>
        <taxon>Teleostei</taxon>
        <taxon>Neoteleostei</taxon>
        <taxon>Acanthomorphata</taxon>
        <taxon>Eupercaria</taxon>
        <taxon>Perciformes</taxon>
        <taxon>Notothenioidei</taxon>
        <taxon>Eleginopidae</taxon>
        <taxon>Eleginops</taxon>
    </lineage>
</organism>
<evidence type="ECO:0000313" key="1">
    <source>
        <dbReference type="EMBL" id="KAK5848027.1"/>
    </source>
</evidence>
<dbReference type="Proteomes" id="UP001346869">
    <property type="component" value="Unassembled WGS sequence"/>
</dbReference>
<gene>
    <name evidence="1" type="ORF">PBY51_005683</name>
</gene>
<protein>
    <submittedName>
        <fullName evidence="1">Uncharacterized protein</fullName>
    </submittedName>
</protein>
<sequence>MTGMMAAPPHGSVSSPPLTGPMAQIVHHLPLLWPPPLQMFLPKLWTSHQLSLLPYHIHHLPAQVRLRHLMLKADLPHGLAESLGQCVV</sequence>
<reference evidence="1 2" key="1">
    <citation type="journal article" date="2023" name="Genes (Basel)">
        <title>Chromosome-Level Genome Assembly and Circadian Gene Repertoire of the Patagonia Blennie Eleginops maclovinus-The Closest Ancestral Proxy of Antarctic Cryonotothenioids.</title>
        <authorList>
            <person name="Cheng C.C."/>
            <person name="Rivera-Colon A.G."/>
            <person name="Minhas B.F."/>
            <person name="Wilson L."/>
            <person name="Rayamajhi N."/>
            <person name="Vargas-Chacoff L."/>
            <person name="Catchen J.M."/>
        </authorList>
    </citation>
    <scope>NUCLEOTIDE SEQUENCE [LARGE SCALE GENOMIC DNA]</scope>
    <source>
        <strain evidence="1">JMC-PN-2008</strain>
    </source>
</reference>
<comment type="caution">
    <text evidence="1">The sequence shown here is derived from an EMBL/GenBank/DDBJ whole genome shotgun (WGS) entry which is preliminary data.</text>
</comment>
<keyword evidence="2" id="KW-1185">Reference proteome</keyword>
<name>A0AAN7WPA4_ELEMC</name>
<evidence type="ECO:0000313" key="2">
    <source>
        <dbReference type="Proteomes" id="UP001346869"/>
    </source>
</evidence>